<dbReference type="InterPro" id="IPR036390">
    <property type="entry name" value="WH_DNA-bd_sf"/>
</dbReference>
<evidence type="ECO:0000259" key="1">
    <source>
        <dbReference type="Pfam" id="PF03551"/>
    </source>
</evidence>
<reference evidence="3" key="1">
    <citation type="journal article" date="2019" name="Int. J. Syst. Evol. Microbiol.">
        <title>The Global Catalogue of Microorganisms (GCM) 10K type strain sequencing project: providing services to taxonomists for standard genome sequencing and annotation.</title>
        <authorList>
            <consortium name="The Broad Institute Genomics Platform"/>
            <consortium name="The Broad Institute Genome Sequencing Center for Infectious Disease"/>
            <person name="Wu L."/>
            <person name="Ma J."/>
        </authorList>
    </citation>
    <scope>NUCLEOTIDE SEQUENCE [LARGE SCALE GENOMIC DNA]</scope>
    <source>
        <strain evidence="3">JCM 17939</strain>
    </source>
</reference>
<protein>
    <submittedName>
        <fullName evidence="2">PadR family transcriptional regulator</fullName>
    </submittedName>
</protein>
<organism evidence="2 3">
    <name type="scientific">Actinoallomurus vinaceus</name>
    <dbReference type="NCBI Taxonomy" id="1080074"/>
    <lineage>
        <taxon>Bacteria</taxon>
        <taxon>Bacillati</taxon>
        <taxon>Actinomycetota</taxon>
        <taxon>Actinomycetes</taxon>
        <taxon>Streptosporangiales</taxon>
        <taxon>Thermomonosporaceae</taxon>
        <taxon>Actinoallomurus</taxon>
    </lineage>
</organism>
<dbReference type="Pfam" id="PF03551">
    <property type="entry name" value="PadR"/>
    <property type="match status" value="1"/>
</dbReference>
<dbReference type="SUPFAM" id="SSF46785">
    <property type="entry name" value="Winged helix' DNA-binding domain"/>
    <property type="match status" value="1"/>
</dbReference>
<evidence type="ECO:0000313" key="3">
    <source>
        <dbReference type="Proteomes" id="UP001501442"/>
    </source>
</evidence>
<dbReference type="PANTHER" id="PTHR43252:SF7">
    <property type="entry name" value="TRANSCRIPTIONAL REGULATOR YQJI"/>
    <property type="match status" value="1"/>
</dbReference>
<dbReference type="InterPro" id="IPR036388">
    <property type="entry name" value="WH-like_DNA-bd_sf"/>
</dbReference>
<comment type="caution">
    <text evidence="2">The sequence shown here is derived from an EMBL/GenBank/DDBJ whole genome shotgun (WGS) entry which is preliminary data.</text>
</comment>
<dbReference type="Gene3D" id="1.10.10.10">
    <property type="entry name" value="Winged helix-like DNA-binding domain superfamily/Winged helix DNA-binding domain"/>
    <property type="match status" value="1"/>
</dbReference>
<dbReference type="InterPro" id="IPR005149">
    <property type="entry name" value="Tscrpt_reg_PadR_N"/>
</dbReference>
<dbReference type="EMBL" id="BAABHK010000003">
    <property type="protein sequence ID" value="GAA4625015.1"/>
    <property type="molecule type" value="Genomic_DNA"/>
</dbReference>
<name>A0ABP8U6F8_9ACTN</name>
<dbReference type="PANTHER" id="PTHR43252">
    <property type="entry name" value="TRANSCRIPTIONAL REGULATOR YQJI"/>
    <property type="match status" value="1"/>
</dbReference>
<gene>
    <name evidence="2" type="ORF">GCM10023196_027530</name>
</gene>
<feature type="domain" description="Transcription regulator PadR N-terminal" evidence="1">
    <location>
        <begin position="8"/>
        <end position="83"/>
    </location>
</feature>
<evidence type="ECO:0000313" key="2">
    <source>
        <dbReference type="EMBL" id="GAA4625015.1"/>
    </source>
</evidence>
<dbReference type="Proteomes" id="UP001501442">
    <property type="component" value="Unassembled WGS sequence"/>
</dbReference>
<dbReference type="RefSeq" id="WP_345431128.1">
    <property type="nucleotide sequence ID" value="NZ_BAABHK010000003.1"/>
</dbReference>
<proteinExistence type="predicted"/>
<keyword evidence="3" id="KW-1185">Reference proteome</keyword>
<accession>A0ABP8U6F8</accession>
<sequence>MSAIRLFVLSTLAERGPMHGHQMRLQVAEDRAEHWADVKPGALYGALARLAREGLVAEVRTEREGNYPERTVYEITAEGRRALGTLHDQMLRAVVVPTDPFDLALAHARTVAEDTLQEIVNARLLEFRARLTSAESRLAAARPWLSAAELVVSEHQIARLRTEVDWHEHLLEALPKITSEGA</sequence>